<evidence type="ECO:0000259" key="1">
    <source>
        <dbReference type="Pfam" id="PF26612"/>
    </source>
</evidence>
<dbReference type="EMBL" id="JBHMFB010000029">
    <property type="protein sequence ID" value="MFB9090267.1"/>
    <property type="molecule type" value="Genomic_DNA"/>
</dbReference>
<dbReference type="Pfam" id="PF26612">
    <property type="entry name" value="DUF8192"/>
    <property type="match status" value="1"/>
</dbReference>
<accession>A0ABV5GGJ9</accession>
<dbReference type="Proteomes" id="UP001589576">
    <property type="component" value="Unassembled WGS sequence"/>
</dbReference>
<organism evidence="2 3">
    <name type="scientific">Flavobacterium paronense</name>
    <dbReference type="NCBI Taxonomy" id="1392775"/>
    <lineage>
        <taxon>Bacteria</taxon>
        <taxon>Pseudomonadati</taxon>
        <taxon>Bacteroidota</taxon>
        <taxon>Flavobacteriia</taxon>
        <taxon>Flavobacteriales</taxon>
        <taxon>Flavobacteriaceae</taxon>
        <taxon>Flavobacterium</taxon>
    </lineage>
</organism>
<gene>
    <name evidence="2" type="ORF">ACFFUU_11690</name>
</gene>
<sequence>MKMIVLILCFFLDATAQNNTIVHFEELKQSILNENINLDTIDLSSEVINKTEIKILQLLNNTADDLNGKSFAFVSGSTGTFISKKTVFFNYFKDSFLTKNDVLSYSIIKLNPDQIKLSNTDYIVFFWTKTYNANSKALLKKIKNTKPQ</sequence>
<evidence type="ECO:0000313" key="2">
    <source>
        <dbReference type="EMBL" id="MFB9090267.1"/>
    </source>
</evidence>
<dbReference type="RefSeq" id="WP_379691897.1">
    <property type="nucleotide sequence ID" value="NZ_JBHMFB010000029.1"/>
</dbReference>
<protein>
    <recommendedName>
        <fullName evidence="1">DUF8192 domain-containing protein</fullName>
    </recommendedName>
</protein>
<keyword evidence="3" id="KW-1185">Reference proteome</keyword>
<feature type="domain" description="DUF8192" evidence="1">
    <location>
        <begin position="65"/>
        <end position="136"/>
    </location>
</feature>
<name>A0ABV5GGJ9_9FLAO</name>
<dbReference type="InterPro" id="IPR058505">
    <property type="entry name" value="DUF8192"/>
</dbReference>
<proteinExistence type="predicted"/>
<reference evidence="2 3" key="1">
    <citation type="submission" date="2024-09" db="EMBL/GenBank/DDBJ databases">
        <authorList>
            <person name="Sun Q."/>
            <person name="Mori K."/>
        </authorList>
    </citation>
    <scope>NUCLEOTIDE SEQUENCE [LARGE SCALE GENOMIC DNA]</scope>
    <source>
        <strain evidence="2 3">CECT 8460</strain>
    </source>
</reference>
<evidence type="ECO:0000313" key="3">
    <source>
        <dbReference type="Proteomes" id="UP001589576"/>
    </source>
</evidence>
<comment type="caution">
    <text evidence="2">The sequence shown here is derived from an EMBL/GenBank/DDBJ whole genome shotgun (WGS) entry which is preliminary data.</text>
</comment>